<organism evidence="2 3">
    <name type="scientific">Stella humosa</name>
    <dbReference type="NCBI Taxonomy" id="94"/>
    <lineage>
        <taxon>Bacteria</taxon>
        <taxon>Pseudomonadati</taxon>
        <taxon>Pseudomonadota</taxon>
        <taxon>Alphaproteobacteria</taxon>
        <taxon>Rhodospirillales</taxon>
        <taxon>Stellaceae</taxon>
        <taxon>Stella</taxon>
    </lineage>
</organism>
<dbReference type="Proteomes" id="UP000278222">
    <property type="component" value="Unassembled WGS sequence"/>
</dbReference>
<evidence type="ECO:0000313" key="2">
    <source>
        <dbReference type="EMBL" id="ROP83422.1"/>
    </source>
</evidence>
<comment type="caution">
    <text evidence="2">The sequence shown here is derived from an EMBL/GenBank/DDBJ whole genome shotgun (WGS) entry which is preliminary data.</text>
</comment>
<keyword evidence="1" id="KW-0732">Signal</keyword>
<sequence>MKFRPIFAAILALATPAAASTLPIPRAGTTILWADGGTWTVTAADHAGMDVAATGPNGARDAIRIVDGVFPHRQDGQTTTYDAAQLAALRPLESGRVVNFLADETGPAGASRWLIHVAIAGRETIETPAGRFEVLLVENHRRSPEPYSTQRESLVEWSVAVALGLPVAMRAWSLVEGRAVMTLERKAVAIGLP</sequence>
<evidence type="ECO:0000313" key="3">
    <source>
        <dbReference type="Proteomes" id="UP000278222"/>
    </source>
</evidence>
<protein>
    <submittedName>
        <fullName evidence="2">Uncharacterized protein</fullName>
    </submittedName>
</protein>
<name>A0A3N1KVB2_9PROT</name>
<gene>
    <name evidence="2" type="ORF">EDC65_4069</name>
</gene>
<reference evidence="2 3" key="1">
    <citation type="submission" date="2018-11" db="EMBL/GenBank/DDBJ databases">
        <title>Genomic Encyclopedia of Type Strains, Phase IV (KMG-IV): sequencing the most valuable type-strain genomes for metagenomic binning, comparative biology and taxonomic classification.</title>
        <authorList>
            <person name="Goeker M."/>
        </authorList>
    </citation>
    <scope>NUCLEOTIDE SEQUENCE [LARGE SCALE GENOMIC DNA]</scope>
    <source>
        <strain evidence="2 3">DSM 5900</strain>
    </source>
</reference>
<proteinExistence type="predicted"/>
<dbReference type="AlphaFoldDB" id="A0A3N1KVB2"/>
<feature type="signal peptide" evidence="1">
    <location>
        <begin position="1"/>
        <end position="19"/>
    </location>
</feature>
<dbReference type="RefSeq" id="WP_123693008.1">
    <property type="nucleotide sequence ID" value="NZ_AP019700.1"/>
</dbReference>
<feature type="chain" id="PRO_5018142001" evidence="1">
    <location>
        <begin position="20"/>
        <end position="193"/>
    </location>
</feature>
<keyword evidence="3" id="KW-1185">Reference proteome</keyword>
<evidence type="ECO:0000256" key="1">
    <source>
        <dbReference type="SAM" id="SignalP"/>
    </source>
</evidence>
<accession>A0A3N1KVB2</accession>
<dbReference type="EMBL" id="RJKX01000016">
    <property type="protein sequence ID" value="ROP83422.1"/>
    <property type="molecule type" value="Genomic_DNA"/>
</dbReference>